<evidence type="ECO:0000313" key="3">
    <source>
        <dbReference type="Proteomes" id="UP000585614"/>
    </source>
</evidence>
<dbReference type="Proteomes" id="UP000585614">
    <property type="component" value="Unassembled WGS sequence"/>
</dbReference>
<organism evidence="2 3">
    <name type="scientific">Rhinolophus ferrumequinum</name>
    <name type="common">Greater horseshoe bat</name>
    <dbReference type="NCBI Taxonomy" id="59479"/>
    <lineage>
        <taxon>Eukaryota</taxon>
        <taxon>Metazoa</taxon>
        <taxon>Chordata</taxon>
        <taxon>Craniata</taxon>
        <taxon>Vertebrata</taxon>
        <taxon>Euteleostomi</taxon>
        <taxon>Mammalia</taxon>
        <taxon>Eutheria</taxon>
        <taxon>Laurasiatheria</taxon>
        <taxon>Chiroptera</taxon>
        <taxon>Yinpterochiroptera</taxon>
        <taxon>Rhinolophoidea</taxon>
        <taxon>Rhinolophidae</taxon>
        <taxon>Rhinolophinae</taxon>
        <taxon>Rhinolophus</taxon>
    </lineage>
</organism>
<gene>
    <name evidence="2" type="ORF">mRhiFer1_010251</name>
</gene>
<reference evidence="2 3" key="1">
    <citation type="journal article" date="2020" name="Nature">
        <title>Six reference-quality genomes reveal evolution of bat adaptations.</title>
        <authorList>
            <person name="Jebb D."/>
            <person name="Huang Z."/>
            <person name="Pippel M."/>
            <person name="Hughes G.M."/>
            <person name="Lavrichenko K."/>
            <person name="Devanna P."/>
            <person name="Winkler S."/>
            <person name="Jermiin L.S."/>
            <person name="Skirmuntt E.C."/>
            <person name="Katzourakis A."/>
            <person name="Burkitt-Gray L."/>
            <person name="Ray D.A."/>
            <person name="Sullivan K.A.M."/>
            <person name="Roscito J.G."/>
            <person name="Kirilenko B.M."/>
            <person name="Davalos L.M."/>
            <person name="Corthals A.P."/>
            <person name="Power M.L."/>
            <person name="Jones G."/>
            <person name="Ransome R.D."/>
            <person name="Dechmann D.K.N."/>
            <person name="Locatelli A.G."/>
            <person name="Puechmaille S.J."/>
            <person name="Fedrigo O."/>
            <person name="Jarvis E.D."/>
            <person name="Hiller M."/>
            <person name="Vernes S.C."/>
            <person name="Myers E.W."/>
            <person name="Teeling E.C."/>
        </authorList>
    </citation>
    <scope>NUCLEOTIDE SEQUENCE [LARGE SCALE GENOMIC DNA]</scope>
    <source>
        <strain evidence="2">MRhiFer1</strain>
        <tissue evidence="2">Lung</tissue>
    </source>
</reference>
<dbReference type="AlphaFoldDB" id="A0A7J7X5B5"/>
<dbReference type="EMBL" id="JACAGC010000009">
    <property type="protein sequence ID" value="KAF6344875.1"/>
    <property type="molecule type" value="Genomic_DNA"/>
</dbReference>
<accession>A0A7J7X5B5</accession>
<evidence type="ECO:0000313" key="2">
    <source>
        <dbReference type="EMBL" id="KAF6344875.1"/>
    </source>
</evidence>
<sequence>MRSEFPAGATGTGSGGGPALPVPALGHSIPALHGRGPIQTNMHAHLSFPGNKCRKLVGCSLPSSYVPLKPTSGLLLQPCLCPSPVPPCEVPGDAPGAHAGEVSSTLLCVALPTSGIFPPPPEAWKGRGHTRPFTHHSYHTPIAIP</sequence>
<comment type="caution">
    <text evidence="2">The sequence shown here is derived from an EMBL/GenBank/DDBJ whole genome shotgun (WGS) entry which is preliminary data.</text>
</comment>
<name>A0A7J7X5B5_RHIFE</name>
<proteinExistence type="predicted"/>
<evidence type="ECO:0000256" key="1">
    <source>
        <dbReference type="SAM" id="MobiDB-lite"/>
    </source>
</evidence>
<protein>
    <submittedName>
        <fullName evidence="2">Uncharacterized protein</fullName>
    </submittedName>
</protein>
<feature type="region of interest" description="Disordered" evidence="1">
    <location>
        <begin position="1"/>
        <end position="22"/>
    </location>
</feature>